<feature type="region of interest" description="Disordered" evidence="1">
    <location>
        <begin position="147"/>
        <end position="170"/>
    </location>
</feature>
<evidence type="ECO:0008006" key="5">
    <source>
        <dbReference type="Google" id="ProtNLM"/>
    </source>
</evidence>
<proteinExistence type="predicted"/>
<evidence type="ECO:0000256" key="1">
    <source>
        <dbReference type="SAM" id="MobiDB-lite"/>
    </source>
</evidence>
<evidence type="ECO:0000313" key="3">
    <source>
        <dbReference type="EMBL" id="MCY0388086.1"/>
    </source>
</evidence>
<name>A0ABT3ZNG2_9BURK</name>
<dbReference type="Proteomes" id="UP001082899">
    <property type="component" value="Unassembled WGS sequence"/>
</dbReference>
<dbReference type="RefSeq" id="WP_267847967.1">
    <property type="nucleotide sequence ID" value="NZ_JAPMXC010000002.1"/>
</dbReference>
<accession>A0ABT3ZNG2</accession>
<dbReference type="EMBL" id="JAPMXC010000002">
    <property type="protein sequence ID" value="MCY0388086.1"/>
    <property type="molecule type" value="Genomic_DNA"/>
</dbReference>
<keyword evidence="4" id="KW-1185">Reference proteome</keyword>
<protein>
    <recommendedName>
        <fullName evidence="5">Tetratricopeptide repeat protein</fullName>
    </recommendedName>
</protein>
<comment type="caution">
    <text evidence="3">The sequence shown here is derived from an EMBL/GenBank/DDBJ whole genome shotgun (WGS) entry which is preliminary data.</text>
</comment>
<feature type="chain" id="PRO_5047491027" description="Tetratricopeptide repeat protein" evidence="2">
    <location>
        <begin position="18"/>
        <end position="170"/>
    </location>
</feature>
<dbReference type="SUPFAM" id="SSF48452">
    <property type="entry name" value="TPR-like"/>
    <property type="match status" value="1"/>
</dbReference>
<gene>
    <name evidence="3" type="ORF">OVY01_12730</name>
</gene>
<dbReference type="PROSITE" id="PS51257">
    <property type="entry name" value="PROKAR_LIPOPROTEIN"/>
    <property type="match status" value="1"/>
</dbReference>
<evidence type="ECO:0000313" key="4">
    <source>
        <dbReference type="Proteomes" id="UP001082899"/>
    </source>
</evidence>
<feature type="signal peptide" evidence="2">
    <location>
        <begin position="1"/>
        <end position="17"/>
    </location>
</feature>
<sequence length="170" mass="17772">MMRFAGLATAFALAACALPPAEENGDAEQRRERAQRHGRLALAYLSHRRPGIAREEAAAALALAPGDPEALHAAALVELAAGRLPAALPYLAAAAREAMAMPGWRDDPRAGAILSNYSVALCDAGRIGEARRWRERAAAVDRAAAGTGRNRAPGWCGADRATHEEADGGS</sequence>
<feature type="compositionally biased region" description="Basic and acidic residues" evidence="1">
    <location>
        <begin position="160"/>
        <end position="170"/>
    </location>
</feature>
<dbReference type="InterPro" id="IPR011990">
    <property type="entry name" value="TPR-like_helical_dom_sf"/>
</dbReference>
<keyword evidence="2" id="KW-0732">Signal</keyword>
<reference evidence="3" key="1">
    <citation type="submission" date="2022-11" db="EMBL/GenBank/DDBJ databases">
        <title>Robbsia betulipollinis sp. nov., isolated from pollen of birch (Betula pendula).</title>
        <authorList>
            <person name="Shi H."/>
            <person name="Ambika Manirajan B."/>
            <person name="Ratering S."/>
            <person name="Geissler-Plaum R."/>
            <person name="Schnell S."/>
        </authorList>
    </citation>
    <scope>NUCLEOTIDE SEQUENCE</scope>
    <source>
        <strain evidence="3">Bb-Pol-6</strain>
    </source>
</reference>
<evidence type="ECO:0000256" key="2">
    <source>
        <dbReference type="SAM" id="SignalP"/>
    </source>
</evidence>
<organism evidence="3 4">
    <name type="scientific">Robbsia betulipollinis</name>
    <dbReference type="NCBI Taxonomy" id="2981849"/>
    <lineage>
        <taxon>Bacteria</taxon>
        <taxon>Pseudomonadati</taxon>
        <taxon>Pseudomonadota</taxon>
        <taxon>Betaproteobacteria</taxon>
        <taxon>Burkholderiales</taxon>
        <taxon>Burkholderiaceae</taxon>
        <taxon>Robbsia</taxon>
    </lineage>
</organism>
<dbReference type="Gene3D" id="1.25.40.10">
    <property type="entry name" value="Tetratricopeptide repeat domain"/>
    <property type="match status" value="1"/>
</dbReference>